<dbReference type="InParanoid" id="A0A067M402"/>
<keyword evidence="3" id="KW-1185">Reference proteome</keyword>
<evidence type="ECO:0000313" key="3">
    <source>
        <dbReference type="Proteomes" id="UP000027195"/>
    </source>
</evidence>
<proteinExistence type="predicted"/>
<organism evidence="2 3">
    <name type="scientific">Botryobasidium botryosum (strain FD-172 SS1)</name>
    <dbReference type="NCBI Taxonomy" id="930990"/>
    <lineage>
        <taxon>Eukaryota</taxon>
        <taxon>Fungi</taxon>
        <taxon>Dikarya</taxon>
        <taxon>Basidiomycota</taxon>
        <taxon>Agaricomycotina</taxon>
        <taxon>Agaricomycetes</taxon>
        <taxon>Cantharellales</taxon>
        <taxon>Botryobasidiaceae</taxon>
        <taxon>Botryobasidium</taxon>
    </lineage>
</organism>
<evidence type="ECO:0000256" key="1">
    <source>
        <dbReference type="SAM" id="SignalP"/>
    </source>
</evidence>
<keyword evidence="1" id="KW-0732">Signal</keyword>
<sequence length="180" mass="18988">MVSLTFTATVLSAIASIVLATPVDKRACAGVSRWSSGVYYDNGDHTFRNQVSATLPCPAGDRQVKLSVIDLATCEPIVTSLGTTSETISGTVSTIDYPKNIFLIHSRASSEGTPITLTCVTQPQTNFGVTAEFISASWPGPPYQVDGGDSAQVGNSLNNPVYLPSFLPGVAVVNPQFIYL</sequence>
<name>A0A067M402_BOTB1</name>
<dbReference type="EMBL" id="KL198067">
    <property type="protein sequence ID" value="KDQ10508.1"/>
    <property type="molecule type" value="Genomic_DNA"/>
</dbReference>
<dbReference type="Proteomes" id="UP000027195">
    <property type="component" value="Unassembled WGS sequence"/>
</dbReference>
<dbReference type="HOGENOM" id="CLU_128297_0_0_1"/>
<feature type="signal peptide" evidence="1">
    <location>
        <begin position="1"/>
        <end position="20"/>
    </location>
</feature>
<accession>A0A067M402</accession>
<dbReference type="AlphaFoldDB" id="A0A067M402"/>
<protein>
    <submittedName>
        <fullName evidence="2">Uncharacterized protein</fullName>
    </submittedName>
</protein>
<reference evidence="3" key="1">
    <citation type="journal article" date="2014" name="Proc. Natl. Acad. Sci. U.S.A.">
        <title>Extensive sampling of basidiomycete genomes demonstrates inadequacy of the white-rot/brown-rot paradigm for wood decay fungi.</title>
        <authorList>
            <person name="Riley R."/>
            <person name="Salamov A.A."/>
            <person name="Brown D.W."/>
            <person name="Nagy L.G."/>
            <person name="Floudas D."/>
            <person name="Held B.W."/>
            <person name="Levasseur A."/>
            <person name="Lombard V."/>
            <person name="Morin E."/>
            <person name="Otillar R."/>
            <person name="Lindquist E.A."/>
            <person name="Sun H."/>
            <person name="LaButti K.M."/>
            <person name="Schmutz J."/>
            <person name="Jabbour D."/>
            <person name="Luo H."/>
            <person name="Baker S.E."/>
            <person name="Pisabarro A.G."/>
            <person name="Walton J.D."/>
            <person name="Blanchette R.A."/>
            <person name="Henrissat B."/>
            <person name="Martin F."/>
            <person name="Cullen D."/>
            <person name="Hibbett D.S."/>
            <person name="Grigoriev I.V."/>
        </authorList>
    </citation>
    <scope>NUCLEOTIDE SEQUENCE [LARGE SCALE GENOMIC DNA]</scope>
    <source>
        <strain evidence="3">FD-172 SS1</strain>
    </source>
</reference>
<gene>
    <name evidence="2" type="ORF">BOTBODRAFT_178165</name>
</gene>
<evidence type="ECO:0000313" key="2">
    <source>
        <dbReference type="EMBL" id="KDQ10508.1"/>
    </source>
</evidence>
<feature type="chain" id="PRO_5001640985" evidence="1">
    <location>
        <begin position="21"/>
        <end position="180"/>
    </location>
</feature>